<protein>
    <recommendedName>
        <fullName evidence="3">Protein phosphatase 2C</fullName>
    </recommendedName>
</protein>
<dbReference type="Proteomes" id="UP000521748">
    <property type="component" value="Unassembled WGS sequence"/>
</dbReference>
<comment type="caution">
    <text evidence="1">The sequence shown here is derived from an EMBL/GenBank/DDBJ whole genome shotgun (WGS) entry which is preliminary data.</text>
</comment>
<dbReference type="AlphaFoldDB" id="A0A7Y9LSV0"/>
<keyword evidence="2" id="KW-1185">Reference proteome</keyword>
<evidence type="ECO:0008006" key="3">
    <source>
        <dbReference type="Google" id="ProtNLM"/>
    </source>
</evidence>
<dbReference type="RefSeq" id="WP_179388680.1">
    <property type="nucleotide sequence ID" value="NZ_JACBYQ010000001.1"/>
</dbReference>
<evidence type="ECO:0000313" key="1">
    <source>
        <dbReference type="EMBL" id="NYE94977.1"/>
    </source>
</evidence>
<dbReference type="InterPro" id="IPR036457">
    <property type="entry name" value="PPM-type-like_dom_sf"/>
</dbReference>
<organism evidence="1 2">
    <name type="scientific">Psychromicrobium silvestre</name>
    <dbReference type="NCBI Taxonomy" id="1645614"/>
    <lineage>
        <taxon>Bacteria</taxon>
        <taxon>Bacillati</taxon>
        <taxon>Actinomycetota</taxon>
        <taxon>Actinomycetes</taxon>
        <taxon>Micrococcales</taxon>
        <taxon>Micrococcaceae</taxon>
        <taxon>Psychromicrobium</taxon>
    </lineage>
</organism>
<dbReference type="Gene3D" id="3.60.40.10">
    <property type="entry name" value="PPM-type phosphatase domain"/>
    <property type="match status" value="1"/>
</dbReference>
<proteinExistence type="predicted"/>
<reference evidence="1 2" key="1">
    <citation type="submission" date="2020-07" db="EMBL/GenBank/DDBJ databases">
        <title>Sequencing the genomes of 1000 actinobacteria strains.</title>
        <authorList>
            <person name="Klenk H.-P."/>
        </authorList>
    </citation>
    <scope>NUCLEOTIDE SEQUENCE [LARGE SCALE GENOMIC DNA]</scope>
    <source>
        <strain evidence="1 2">DSM 102047</strain>
    </source>
</reference>
<evidence type="ECO:0000313" key="2">
    <source>
        <dbReference type="Proteomes" id="UP000521748"/>
    </source>
</evidence>
<gene>
    <name evidence="1" type="ORF">FHU41_001198</name>
</gene>
<accession>A0A7Y9LSV0</accession>
<name>A0A7Y9LSV0_9MICC</name>
<sequence length="260" mass="27855">MEWQFAARVQSEGDNHSMEDACGFAGGTAWMIDGATSVLEPLGLPASSDPAWLASALNAELAVNTGPAVTAELAGADGLFGARAVLARALHRIDQLALPLVGEERIRFPSAALSLAQLSPEGVEVLSLADCHVVVREQDGRLRHIISSLADPGASWTREQLIASRRRRNTPEGLWVARREPEAAEHALLVKCAFPETVVLASDGAWRAVDLGLVTGPAEFLERVSNTLDALELMTELRRHQDQIGEKADDASVLTLTATR</sequence>
<dbReference type="EMBL" id="JACBYQ010000001">
    <property type="protein sequence ID" value="NYE94977.1"/>
    <property type="molecule type" value="Genomic_DNA"/>
</dbReference>